<accession>A0A1Y6B949</accession>
<evidence type="ECO:0000256" key="10">
    <source>
        <dbReference type="ARBA" id="ARBA00025614"/>
    </source>
</evidence>
<gene>
    <name evidence="15" type="ORF">SAMN06296036_101430</name>
</gene>
<dbReference type="Pfam" id="PF00430">
    <property type="entry name" value="ATP-synt_B"/>
    <property type="match status" value="1"/>
</dbReference>
<comment type="similarity">
    <text evidence="12">Belongs to the ATPase B chain family.</text>
</comment>
<evidence type="ECO:0000256" key="6">
    <source>
        <dbReference type="ARBA" id="ARBA00023065"/>
    </source>
</evidence>
<name>A0A1Y6B949_9BACT</name>
<dbReference type="RefSeq" id="WP_132314455.1">
    <property type="nucleotide sequence ID" value="NZ_FWZT01000001.1"/>
</dbReference>
<dbReference type="AlphaFoldDB" id="A0A1Y6B949"/>
<proteinExistence type="inferred from homology"/>
<evidence type="ECO:0000256" key="4">
    <source>
        <dbReference type="ARBA" id="ARBA00022781"/>
    </source>
</evidence>
<evidence type="ECO:0000256" key="7">
    <source>
        <dbReference type="ARBA" id="ARBA00023136"/>
    </source>
</evidence>
<protein>
    <submittedName>
        <fullName evidence="15">FoF1-type ATP synthase, membrane subunit b or b</fullName>
    </submittedName>
</protein>
<keyword evidence="3 12" id="KW-0812">Transmembrane</keyword>
<evidence type="ECO:0000256" key="13">
    <source>
        <dbReference type="SAM" id="Coils"/>
    </source>
</evidence>
<keyword evidence="7 14" id="KW-0472">Membrane</keyword>
<dbReference type="EMBL" id="FWZT01000001">
    <property type="protein sequence ID" value="SME91162.1"/>
    <property type="molecule type" value="Genomic_DNA"/>
</dbReference>
<dbReference type="Proteomes" id="UP000192907">
    <property type="component" value="Unassembled WGS sequence"/>
</dbReference>
<evidence type="ECO:0000256" key="14">
    <source>
        <dbReference type="SAM" id="Phobius"/>
    </source>
</evidence>
<comment type="subcellular location">
    <subcellularLocation>
        <location evidence="11">Endomembrane system</location>
        <topology evidence="11">Single-pass membrane protein</topology>
    </subcellularLocation>
</comment>
<sequence length="144" mass="15860">MSSLNLVPNPTVMTVQAGIFIANFFVIKKLLLEPYLKVYDKRQNLTVGNKSEAESLLQKNETTLKQIKETLQAASDEATSIRSELTAQASVKKGQLISSAEQEAKATIESVRSQITESLAEERRKIPNLVDDLTATIVNQVINA</sequence>
<evidence type="ECO:0000256" key="8">
    <source>
        <dbReference type="ARBA" id="ARBA00023310"/>
    </source>
</evidence>
<dbReference type="GO" id="GO:0012505">
    <property type="term" value="C:endomembrane system"/>
    <property type="evidence" value="ECO:0007669"/>
    <property type="project" value="UniProtKB-SubCell"/>
</dbReference>
<comment type="function">
    <text evidence="10">Component of the F(0) channel, it forms part of the peripheral stalk, linking F(1) to F(0). The b'-subunit is a diverged and duplicated form of b found in plants and photosynthetic bacteria.</text>
</comment>
<evidence type="ECO:0000256" key="2">
    <source>
        <dbReference type="ARBA" id="ARBA00022547"/>
    </source>
</evidence>
<evidence type="ECO:0000256" key="5">
    <source>
        <dbReference type="ARBA" id="ARBA00022989"/>
    </source>
</evidence>
<evidence type="ECO:0000256" key="9">
    <source>
        <dbReference type="ARBA" id="ARBA00025198"/>
    </source>
</evidence>
<keyword evidence="13" id="KW-0175">Coiled coil</keyword>
<dbReference type="STRING" id="1513793.SAMN06296036_101430"/>
<evidence type="ECO:0000313" key="16">
    <source>
        <dbReference type="Proteomes" id="UP000192907"/>
    </source>
</evidence>
<keyword evidence="16" id="KW-1185">Reference proteome</keyword>
<feature type="transmembrane region" description="Helical" evidence="14">
    <location>
        <begin position="12"/>
        <end position="32"/>
    </location>
</feature>
<keyword evidence="8" id="KW-0066">ATP synthesis</keyword>
<reference evidence="16" key="1">
    <citation type="submission" date="2017-04" db="EMBL/GenBank/DDBJ databases">
        <authorList>
            <person name="Varghese N."/>
            <person name="Submissions S."/>
        </authorList>
    </citation>
    <scope>NUCLEOTIDE SEQUENCE [LARGE SCALE GENOMIC DNA]</scope>
    <source>
        <strain evidence="16">RKEM611</strain>
    </source>
</reference>
<evidence type="ECO:0000256" key="11">
    <source>
        <dbReference type="ARBA" id="ARBA00037847"/>
    </source>
</evidence>
<comment type="function">
    <text evidence="9">F(1)F(0) ATP synthase produces ATP from ADP in the presence of a proton or sodium gradient. F-type ATPases consist of two structural domains, F(1) containing the extramembraneous catalytic core and F(0) containing the membrane proton channel, linked together by a central stalk and a peripheral stalk. During catalysis, ATP synthesis in the catalytic domain of F(1) is coupled via a rotary mechanism of the central stalk subunits to proton translocation.</text>
</comment>
<dbReference type="GO" id="GO:0015986">
    <property type="term" value="P:proton motive force-driven ATP synthesis"/>
    <property type="evidence" value="ECO:0007669"/>
    <property type="project" value="InterPro"/>
</dbReference>
<dbReference type="InterPro" id="IPR002146">
    <property type="entry name" value="ATP_synth_b/b'su_bac/chlpt"/>
</dbReference>
<evidence type="ECO:0000256" key="1">
    <source>
        <dbReference type="ARBA" id="ARBA00022448"/>
    </source>
</evidence>
<organism evidence="15 16">
    <name type="scientific">Pseudobacteriovorax antillogorgiicola</name>
    <dbReference type="NCBI Taxonomy" id="1513793"/>
    <lineage>
        <taxon>Bacteria</taxon>
        <taxon>Pseudomonadati</taxon>
        <taxon>Bdellovibrionota</taxon>
        <taxon>Oligoflexia</taxon>
        <taxon>Oligoflexales</taxon>
        <taxon>Pseudobacteriovoracaceae</taxon>
        <taxon>Pseudobacteriovorax</taxon>
    </lineage>
</organism>
<dbReference type="CDD" id="cd06503">
    <property type="entry name" value="ATP-synt_Fo_b"/>
    <property type="match status" value="1"/>
</dbReference>
<keyword evidence="6 12" id="KW-0406">Ion transport</keyword>
<evidence type="ECO:0000256" key="12">
    <source>
        <dbReference type="RuleBase" id="RU003848"/>
    </source>
</evidence>
<keyword evidence="2 12" id="KW-0138">CF(0)</keyword>
<keyword evidence="1 12" id="KW-0813">Transport</keyword>
<dbReference type="OrthoDB" id="9994220at2"/>
<keyword evidence="5 14" id="KW-1133">Transmembrane helix</keyword>
<dbReference type="GO" id="GO:0045259">
    <property type="term" value="C:proton-transporting ATP synthase complex"/>
    <property type="evidence" value="ECO:0007669"/>
    <property type="project" value="UniProtKB-KW"/>
</dbReference>
<evidence type="ECO:0000256" key="3">
    <source>
        <dbReference type="ARBA" id="ARBA00022692"/>
    </source>
</evidence>
<feature type="coiled-coil region" evidence="13">
    <location>
        <begin position="50"/>
        <end position="84"/>
    </location>
</feature>
<dbReference type="GO" id="GO:0015078">
    <property type="term" value="F:proton transmembrane transporter activity"/>
    <property type="evidence" value="ECO:0007669"/>
    <property type="project" value="InterPro"/>
</dbReference>
<evidence type="ECO:0000313" key="15">
    <source>
        <dbReference type="EMBL" id="SME91162.1"/>
    </source>
</evidence>
<keyword evidence="4 12" id="KW-0375">Hydrogen ion transport</keyword>